<keyword evidence="2" id="KW-1133">Transmembrane helix</keyword>
<keyword evidence="2" id="KW-0472">Membrane</keyword>
<evidence type="ECO:0000256" key="2">
    <source>
        <dbReference type="SAM" id="Phobius"/>
    </source>
</evidence>
<reference evidence="5" key="1">
    <citation type="journal article" date="2019" name="Int. J. Syst. Evol. Microbiol.">
        <title>The Global Catalogue of Microorganisms (GCM) 10K type strain sequencing project: providing services to taxonomists for standard genome sequencing and annotation.</title>
        <authorList>
            <consortium name="The Broad Institute Genomics Platform"/>
            <consortium name="The Broad Institute Genome Sequencing Center for Infectious Disease"/>
            <person name="Wu L."/>
            <person name="Ma J."/>
        </authorList>
    </citation>
    <scope>NUCLEOTIDE SEQUENCE [LARGE SCALE GENOMIC DNA]</scope>
    <source>
        <strain evidence="5">CGMCC 1.16326</strain>
    </source>
</reference>
<evidence type="ECO:0000313" key="5">
    <source>
        <dbReference type="Proteomes" id="UP001596104"/>
    </source>
</evidence>
<dbReference type="EMBL" id="JBHSLV010000067">
    <property type="protein sequence ID" value="MFC5396138.1"/>
    <property type="molecule type" value="Genomic_DNA"/>
</dbReference>
<accession>A0ABW0HFV1</accession>
<feature type="chain" id="PRO_5047068106" evidence="3">
    <location>
        <begin position="25"/>
        <end position="96"/>
    </location>
</feature>
<keyword evidence="5" id="KW-1185">Reference proteome</keyword>
<organism evidence="4 5">
    <name type="scientific">Bosea vestrisii</name>
    <dbReference type="NCBI Taxonomy" id="151416"/>
    <lineage>
        <taxon>Bacteria</taxon>
        <taxon>Pseudomonadati</taxon>
        <taxon>Pseudomonadota</taxon>
        <taxon>Alphaproteobacteria</taxon>
        <taxon>Hyphomicrobiales</taxon>
        <taxon>Boseaceae</taxon>
        <taxon>Bosea</taxon>
    </lineage>
</organism>
<name>A0ABW0HFV1_9HYPH</name>
<gene>
    <name evidence="4" type="ORF">ACFPPC_26200</name>
</gene>
<keyword evidence="2" id="KW-0812">Transmembrane</keyword>
<dbReference type="Proteomes" id="UP001596104">
    <property type="component" value="Unassembled WGS sequence"/>
</dbReference>
<dbReference type="RefSeq" id="WP_377012452.1">
    <property type="nucleotide sequence ID" value="NZ_JBHSLV010000067.1"/>
</dbReference>
<protein>
    <submittedName>
        <fullName evidence="4">TrbC/VirB2 family protein</fullName>
    </submittedName>
</protein>
<feature type="transmembrane region" description="Helical" evidence="2">
    <location>
        <begin position="48"/>
        <end position="71"/>
    </location>
</feature>
<evidence type="ECO:0000256" key="1">
    <source>
        <dbReference type="ARBA" id="ARBA00004141"/>
    </source>
</evidence>
<comment type="caution">
    <text evidence="4">The sequence shown here is derived from an EMBL/GenBank/DDBJ whole genome shotgun (WGS) entry which is preliminary data.</text>
</comment>
<dbReference type="InterPro" id="IPR007039">
    <property type="entry name" value="TrbC/VirB2"/>
</dbReference>
<evidence type="ECO:0000313" key="4">
    <source>
        <dbReference type="EMBL" id="MFC5396138.1"/>
    </source>
</evidence>
<proteinExistence type="predicted"/>
<sequence length="96" mass="9923">MIASLARRVLGSAVLALSATAASAQSGGTLQPVQSTLQQLVSTLTGPISTSLATLMVIGCGFAAWAGRLTWGLAAEKRSGRAASPLRCRPRRTRSR</sequence>
<feature type="signal peptide" evidence="3">
    <location>
        <begin position="1"/>
        <end position="24"/>
    </location>
</feature>
<keyword evidence="3" id="KW-0732">Signal</keyword>
<evidence type="ECO:0000256" key="3">
    <source>
        <dbReference type="SAM" id="SignalP"/>
    </source>
</evidence>
<dbReference type="Pfam" id="PF04956">
    <property type="entry name" value="TrbC"/>
    <property type="match status" value="1"/>
</dbReference>
<comment type="subcellular location">
    <subcellularLocation>
        <location evidence="1">Membrane</location>
        <topology evidence="1">Multi-pass membrane protein</topology>
    </subcellularLocation>
</comment>